<dbReference type="GO" id="GO:0005524">
    <property type="term" value="F:ATP binding"/>
    <property type="evidence" value="ECO:0007669"/>
    <property type="project" value="UniProtKB-UniRule"/>
</dbReference>
<dbReference type="Gene3D" id="3.40.50.800">
    <property type="entry name" value="Anticodon-binding domain"/>
    <property type="match status" value="1"/>
</dbReference>
<evidence type="ECO:0000256" key="4">
    <source>
        <dbReference type="ARBA" id="ARBA00022741"/>
    </source>
</evidence>
<dbReference type="PANTHER" id="PTHR43707">
    <property type="entry name" value="HISTIDYL-TRNA SYNTHETASE"/>
    <property type="match status" value="1"/>
</dbReference>
<dbReference type="GO" id="GO:0006427">
    <property type="term" value="P:histidyl-tRNA aminoacylation"/>
    <property type="evidence" value="ECO:0007669"/>
    <property type="project" value="UniProtKB-UniRule"/>
</dbReference>
<dbReference type="NCBIfam" id="TIGR00442">
    <property type="entry name" value="hisS"/>
    <property type="match status" value="1"/>
</dbReference>
<gene>
    <name evidence="6" type="primary">hisS</name>
    <name evidence="9" type="ordered locus">Mefer_1228</name>
</gene>
<dbReference type="PANTHER" id="PTHR43707:SF1">
    <property type="entry name" value="HISTIDINE--TRNA LIGASE, MITOCHONDRIAL-RELATED"/>
    <property type="match status" value="1"/>
</dbReference>
<dbReference type="InterPro" id="IPR004516">
    <property type="entry name" value="HisRS/HisZ"/>
</dbReference>
<feature type="binding site" evidence="7">
    <location>
        <position position="107"/>
    </location>
    <ligand>
        <name>L-histidine</name>
        <dbReference type="ChEBI" id="CHEBI:57595"/>
    </ligand>
</feature>
<dbReference type="eggNOG" id="arCOG00404">
    <property type="taxonomic scope" value="Archaea"/>
</dbReference>
<keyword evidence="4 6" id="KW-0547">Nucleotide-binding</keyword>
<dbReference type="Gene3D" id="3.30.930.10">
    <property type="entry name" value="Bira Bifunctional Protein, Domain 2"/>
    <property type="match status" value="1"/>
</dbReference>
<dbReference type="PROSITE" id="PS50862">
    <property type="entry name" value="AA_TRNA_LIGASE_II"/>
    <property type="match status" value="1"/>
</dbReference>
<keyword evidence="6" id="KW-0067">ATP-binding</keyword>
<evidence type="ECO:0000256" key="2">
    <source>
        <dbReference type="ARBA" id="ARBA00008226"/>
    </source>
</evidence>
<dbReference type="STRING" id="573064.Mefer_1228"/>
<comment type="subcellular location">
    <subcellularLocation>
        <location evidence="1 6">Cytoplasm</location>
    </subcellularLocation>
</comment>
<evidence type="ECO:0000256" key="3">
    <source>
        <dbReference type="ARBA" id="ARBA00022490"/>
    </source>
</evidence>
<dbReference type="SUPFAM" id="SSF55681">
    <property type="entry name" value="Class II aaRS and biotin synthetases"/>
    <property type="match status" value="1"/>
</dbReference>
<feature type="binding site" evidence="7">
    <location>
        <begin position="265"/>
        <end position="266"/>
    </location>
    <ligand>
        <name>L-histidine</name>
        <dbReference type="ChEBI" id="CHEBI:57595"/>
    </ligand>
</feature>
<evidence type="ECO:0000256" key="6">
    <source>
        <dbReference type="HAMAP-Rule" id="MF_00127"/>
    </source>
</evidence>
<proteinExistence type="inferred from homology"/>
<name>C7P905_METFA</name>
<evidence type="ECO:0000313" key="10">
    <source>
        <dbReference type="Proteomes" id="UP000001495"/>
    </source>
</evidence>
<accession>C7P905</accession>
<evidence type="ECO:0000313" key="9">
    <source>
        <dbReference type="EMBL" id="ACV25037.1"/>
    </source>
</evidence>
<dbReference type="Proteomes" id="UP000001495">
    <property type="component" value="Chromosome"/>
</dbReference>
<protein>
    <recommendedName>
        <fullName evidence="6">Histidine--tRNA ligase</fullName>
        <ecNumber evidence="6">6.1.1.21</ecNumber>
    </recommendedName>
    <alternativeName>
        <fullName evidence="6">Histidyl-tRNA synthetase</fullName>
        <shortName evidence="6">HisRS</shortName>
    </alternativeName>
</protein>
<dbReference type="GO" id="GO:0004821">
    <property type="term" value="F:histidine-tRNA ligase activity"/>
    <property type="evidence" value="ECO:0007669"/>
    <property type="project" value="UniProtKB-UniRule"/>
</dbReference>
<dbReference type="HOGENOM" id="CLU_025113_3_1_2"/>
<dbReference type="HAMAP" id="MF_00125">
    <property type="entry name" value="HisZ"/>
    <property type="match status" value="1"/>
</dbReference>
<dbReference type="InterPro" id="IPR036621">
    <property type="entry name" value="Anticodon-bd_dom_sf"/>
</dbReference>
<dbReference type="Pfam" id="PF13393">
    <property type="entry name" value="tRNA-synt_His"/>
    <property type="match status" value="1"/>
</dbReference>
<evidence type="ECO:0000259" key="8">
    <source>
        <dbReference type="PROSITE" id="PS50862"/>
    </source>
</evidence>
<dbReference type="InterPro" id="IPR006195">
    <property type="entry name" value="aa-tRNA-synth_II"/>
</dbReference>
<feature type="domain" description="Aminoacyl-transfer RNA synthetases class-II family profile" evidence="8">
    <location>
        <begin position="6"/>
        <end position="330"/>
    </location>
</feature>
<dbReference type="GO" id="GO:0000105">
    <property type="term" value="P:L-histidine biosynthetic process"/>
    <property type="evidence" value="ECO:0007669"/>
    <property type="project" value="InterPro"/>
</dbReference>
<organism evidence="9 10">
    <name type="scientific">Methanocaldococcus fervens (strain DSM 4213 / JCM 15782 / AG86)</name>
    <name type="common">Methanococcus fervens</name>
    <dbReference type="NCBI Taxonomy" id="573064"/>
    <lineage>
        <taxon>Archaea</taxon>
        <taxon>Methanobacteriati</taxon>
        <taxon>Methanobacteriota</taxon>
        <taxon>Methanomada group</taxon>
        <taxon>Methanococci</taxon>
        <taxon>Methanococcales</taxon>
        <taxon>Methanocaldococcaceae</taxon>
        <taxon>Methanocaldococcus</taxon>
    </lineage>
</organism>
<sequence length="413" mass="48074">MFQKPRGTRDFLPEEMKKRRFIENKLREVFERYGYKEILTPTFESFELIAKKTGEEIRKQLYVFKDHGGREMALRPEMTSPVVRFYLNELKNLQKPLRLYYFANCFRYERPQAGRFREFWQMGCELIGCENPIADAEVLNLAMDGLININLDFDVHIGHLGVLKGVLEKFNVSEEEEVKIRRLIDKEDYDNLEAYLTQILGEEKKELIFEILKFKGGREVLDELREILKDFPKSIEAINNLEEILEFVIHDKYTINLGIARGLDYYTGMVFEIYGKKGAKQICGGGRYDNLIETFGGEPTPAVGFAYGFDRIMMNIDDLEIEEETILVIPVKKDKELIKKSLIIADKLRKSGKIVEFEIMGRKLRKALDYANSRGFKKVIIVGEKELNEGKVTLKDMITGEQRLVKIDELANL</sequence>
<evidence type="ECO:0000256" key="5">
    <source>
        <dbReference type="ARBA" id="ARBA00047639"/>
    </source>
</evidence>
<dbReference type="InterPro" id="IPR004517">
    <property type="entry name" value="HisZ"/>
</dbReference>
<dbReference type="InterPro" id="IPR045864">
    <property type="entry name" value="aa-tRNA-synth_II/BPL/LPL"/>
</dbReference>
<dbReference type="NCBIfam" id="TIGR00443">
    <property type="entry name" value="hisZ_biosyn_reg"/>
    <property type="match status" value="1"/>
</dbReference>
<dbReference type="KEGG" id="mfe:Mefer_1228"/>
<keyword evidence="6" id="KW-0648">Protein biosynthesis</keyword>
<dbReference type="SUPFAM" id="SSF52954">
    <property type="entry name" value="Class II aaRS ABD-related"/>
    <property type="match status" value="1"/>
</dbReference>
<dbReference type="EMBL" id="CP001696">
    <property type="protein sequence ID" value="ACV25037.1"/>
    <property type="molecule type" value="Genomic_DNA"/>
</dbReference>
<comment type="catalytic activity">
    <reaction evidence="5 6">
        <text>tRNA(His) + L-histidine + ATP = L-histidyl-tRNA(His) + AMP + diphosphate + H(+)</text>
        <dbReference type="Rhea" id="RHEA:17313"/>
        <dbReference type="Rhea" id="RHEA-COMP:9665"/>
        <dbReference type="Rhea" id="RHEA-COMP:9689"/>
        <dbReference type="ChEBI" id="CHEBI:15378"/>
        <dbReference type="ChEBI" id="CHEBI:30616"/>
        <dbReference type="ChEBI" id="CHEBI:33019"/>
        <dbReference type="ChEBI" id="CHEBI:57595"/>
        <dbReference type="ChEBI" id="CHEBI:78442"/>
        <dbReference type="ChEBI" id="CHEBI:78527"/>
        <dbReference type="ChEBI" id="CHEBI:456215"/>
        <dbReference type="EC" id="6.1.1.21"/>
    </reaction>
</comment>
<keyword evidence="10" id="KW-1185">Reference proteome</keyword>
<evidence type="ECO:0000256" key="7">
    <source>
        <dbReference type="PIRSR" id="PIRSR001549-1"/>
    </source>
</evidence>
<dbReference type="InterPro" id="IPR041715">
    <property type="entry name" value="HisRS-like_core"/>
</dbReference>
<keyword evidence="3 6" id="KW-0963">Cytoplasm</keyword>
<keyword evidence="6" id="KW-0030">Aminoacyl-tRNA synthetase</keyword>
<dbReference type="PIRSF" id="PIRSF001549">
    <property type="entry name" value="His-tRNA_synth"/>
    <property type="match status" value="1"/>
</dbReference>
<dbReference type="CDD" id="cd00773">
    <property type="entry name" value="HisRS-like_core"/>
    <property type="match status" value="1"/>
</dbReference>
<dbReference type="Pfam" id="PF03129">
    <property type="entry name" value="HGTP_anticodon"/>
    <property type="match status" value="1"/>
</dbReference>
<evidence type="ECO:0000256" key="1">
    <source>
        <dbReference type="ARBA" id="ARBA00004496"/>
    </source>
</evidence>
<reference evidence="9" key="1">
    <citation type="submission" date="2009-08" db="EMBL/GenBank/DDBJ databases">
        <title>Complete sequence of chromosome of Methanocaldococcus fervens AG86.</title>
        <authorList>
            <consortium name="US DOE Joint Genome Institute"/>
            <person name="Lucas S."/>
            <person name="Copeland A."/>
            <person name="Lapidus A."/>
            <person name="Glavina del Rio T."/>
            <person name="Tice H."/>
            <person name="Bruce D."/>
            <person name="Goodwin L."/>
            <person name="Pitluck S."/>
            <person name="Chertkov O."/>
            <person name="Detter J.C."/>
            <person name="Han C."/>
            <person name="Tapia R."/>
            <person name="Larimer F."/>
            <person name="Land M."/>
            <person name="Hauser L."/>
            <person name="Kyrpides N."/>
            <person name="Ovchinnikova G."/>
            <person name="Lupa-Sieprawska M."/>
            <person name="Whitman W.B."/>
        </authorList>
    </citation>
    <scope>NUCLEOTIDE SEQUENCE [LARGE SCALE GENOMIC DNA]</scope>
    <source>
        <strain evidence="9">AG86</strain>
    </source>
</reference>
<feature type="binding site" evidence="7">
    <location>
        <position position="261"/>
    </location>
    <ligand>
        <name>L-histidine</name>
        <dbReference type="ChEBI" id="CHEBI:57595"/>
    </ligand>
</feature>
<dbReference type="InterPro" id="IPR015807">
    <property type="entry name" value="His-tRNA-ligase"/>
</dbReference>
<feature type="binding site" evidence="7">
    <location>
        <position position="125"/>
    </location>
    <ligand>
        <name>L-histidine</name>
        <dbReference type="ChEBI" id="CHEBI:57595"/>
    </ligand>
</feature>
<dbReference type="OrthoDB" id="8659at2157"/>
<comment type="similarity">
    <text evidence="2 6">Belongs to the class-II aminoacyl-tRNA synthetase family.</text>
</comment>
<dbReference type="HAMAP" id="MF_00127">
    <property type="entry name" value="His_tRNA_synth"/>
    <property type="match status" value="1"/>
</dbReference>
<dbReference type="AlphaFoldDB" id="C7P905"/>
<dbReference type="GeneID" id="8365931"/>
<feature type="binding site" evidence="7">
    <location>
        <position position="121"/>
    </location>
    <ligand>
        <name>L-histidine</name>
        <dbReference type="ChEBI" id="CHEBI:57595"/>
    </ligand>
</feature>
<dbReference type="EC" id="6.1.1.21" evidence="6"/>
<dbReference type="GO" id="GO:0005737">
    <property type="term" value="C:cytoplasm"/>
    <property type="evidence" value="ECO:0007669"/>
    <property type="project" value="UniProtKB-SubCell"/>
</dbReference>
<dbReference type="InterPro" id="IPR004154">
    <property type="entry name" value="Anticodon-bd"/>
</dbReference>
<keyword evidence="6 9" id="KW-0436">Ligase</keyword>
<feature type="binding site" evidence="7">
    <location>
        <begin position="77"/>
        <end position="79"/>
    </location>
    <ligand>
        <name>L-histidine</name>
        <dbReference type="ChEBI" id="CHEBI:57595"/>
    </ligand>
</feature>
<dbReference type="RefSeq" id="WP_015791773.1">
    <property type="nucleotide sequence ID" value="NC_013156.1"/>
</dbReference>